<accession>A0A8J7Q5K9</accession>
<dbReference type="Proteomes" id="UP000664417">
    <property type="component" value="Unassembled WGS sequence"/>
</dbReference>
<dbReference type="SUPFAM" id="SSF56300">
    <property type="entry name" value="Metallo-dependent phosphatases"/>
    <property type="match status" value="1"/>
</dbReference>
<dbReference type="AlphaFoldDB" id="A0A8J7Q5K9"/>
<organism evidence="2 3">
    <name type="scientific">Acanthopleuribacter pedis</name>
    <dbReference type="NCBI Taxonomy" id="442870"/>
    <lineage>
        <taxon>Bacteria</taxon>
        <taxon>Pseudomonadati</taxon>
        <taxon>Acidobacteriota</taxon>
        <taxon>Holophagae</taxon>
        <taxon>Acanthopleuribacterales</taxon>
        <taxon>Acanthopleuribacteraceae</taxon>
        <taxon>Acanthopleuribacter</taxon>
    </lineage>
</organism>
<dbReference type="PANTHER" id="PTHR46546">
    <property type="entry name" value="SHEWANELLA-LIKE PROTEIN PHOSPHATASE 1"/>
    <property type="match status" value="1"/>
</dbReference>
<evidence type="ECO:0000313" key="2">
    <source>
        <dbReference type="EMBL" id="MBO1317044.1"/>
    </source>
</evidence>
<dbReference type="InterPro" id="IPR004843">
    <property type="entry name" value="Calcineurin-like_PHP"/>
</dbReference>
<dbReference type="RefSeq" id="WP_207856280.1">
    <property type="nucleotide sequence ID" value="NZ_JAFREP010000001.1"/>
</dbReference>
<gene>
    <name evidence="2" type="ORF">J3U88_01135</name>
</gene>
<dbReference type="EMBL" id="JAFREP010000001">
    <property type="protein sequence ID" value="MBO1317044.1"/>
    <property type="molecule type" value="Genomic_DNA"/>
</dbReference>
<dbReference type="Pfam" id="PF00149">
    <property type="entry name" value="Metallophos"/>
    <property type="match status" value="1"/>
</dbReference>
<dbReference type="PANTHER" id="PTHR46546:SF4">
    <property type="entry name" value="SHEWANELLA-LIKE PROTEIN PHOSPHATASE 1"/>
    <property type="match status" value="1"/>
</dbReference>
<evidence type="ECO:0000259" key="1">
    <source>
        <dbReference type="Pfam" id="PF00149"/>
    </source>
</evidence>
<keyword evidence="3" id="KW-1185">Reference proteome</keyword>
<name>A0A8J7Q5K9_9BACT</name>
<sequence>MARQFSLPPHQSNYRRTVVLGDLHGDLDVMLRSLAAKNILRFDGSLGSVLTLIRQNMDAAWVPEFEAMVVPQTPRIQLILLGDLLDRYHHGYHLIQFLKHIRWRRFGIDFVCLMGNHDLHNLQFFTNPFAVFQMYKESEHLQMDVMDFIGRMGLIQSMVSFLDLHREELVTLQQQFYREGRLAFPLGTGSEAHFSYGCDLSVLARETYESWEDVWNTLGEVAAARGFSFEERGSWQQTLADFSRQLSHSLFGVDGWNVWDLLPPWLETCGNQDGYDPRLRFANAVVACDDGLQPRRFMLLDWRIIAMVWRQHYGDFFRGLSVMYLEGNTLFVHGGLSPQTLLDQFGFGVLHNLVAQQFHSSEDPRRFGLVRAVARLNRLSRQVIDNALGDVTFRSNSGSELIDGIGSRRGGRAGFTQFGGPFWADFDFVNQMTHQNDQIRGLYRAFVQAVGLRRVICGHTRFEEPGKPELRYLRLKVMRGIGLDYICVDNSCSRGYRLESVLNGIEIDELGEITDPGEMR</sequence>
<comment type="caution">
    <text evidence="2">The sequence shown here is derived from an EMBL/GenBank/DDBJ whole genome shotgun (WGS) entry which is preliminary data.</text>
</comment>
<dbReference type="GO" id="GO:0016787">
    <property type="term" value="F:hydrolase activity"/>
    <property type="evidence" value="ECO:0007669"/>
    <property type="project" value="InterPro"/>
</dbReference>
<reference evidence="2" key="1">
    <citation type="submission" date="2021-03" db="EMBL/GenBank/DDBJ databases">
        <authorList>
            <person name="Wang G."/>
        </authorList>
    </citation>
    <scope>NUCLEOTIDE SEQUENCE</scope>
    <source>
        <strain evidence="2">KCTC 12899</strain>
    </source>
</reference>
<evidence type="ECO:0000313" key="3">
    <source>
        <dbReference type="Proteomes" id="UP000664417"/>
    </source>
</evidence>
<dbReference type="Gene3D" id="3.60.21.10">
    <property type="match status" value="2"/>
</dbReference>
<protein>
    <submittedName>
        <fullName evidence="2">Metallophosphoesterase</fullName>
    </submittedName>
</protein>
<proteinExistence type="predicted"/>
<feature type="domain" description="Calcineurin-like phosphoesterase" evidence="1">
    <location>
        <begin position="16"/>
        <end position="167"/>
    </location>
</feature>
<dbReference type="InterPro" id="IPR029052">
    <property type="entry name" value="Metallo-depent_PP-like"/>
</dbReference>